<dbReference type="EMBL" id="JACTVA010000106">
    <property type="protein sequence ID" value="MBC9210120.1"/>
    <property type="molecule type" value="Genomic_DNA"/>
</dbReference>
<evidence type="ECO:0000313" key="2">
    <source>
        <dbReference type="Proteomes" id="UP000626026"/>
    </source>
</evidence>
<dbReference type="Proteomes" id="UP000626026">
    <property type="component" value="Unassembled WGS sequence"/>
</dbReference>
<protein>
    <submittedName>
        <fullName evidence="1">YcjX family protein</fullName>
    </submittedName>
</protein>
<keyword evidence="2" id="KW-1185">Reference proteome</keyword>
<proteinExistence type="predicted"/>
<reference evidence="1 2" key="1">
    <citation type="journal article" date="2013" name="Int. J. Syst. Evol. Microbiol.">
        <title>Roseomonas aerophila sp. nov., isolated from air.</title>
        <authorList>
            <person name="Kim S.J."/>
            <person name="Weon H.Y."/>
            <person name="Ahn J.H."/>
            <person name="Hong S.B."/>
            <person name="Seok S.J."/>
            <person name="Whang K.S."/>
            <person name="Kwon S.W."/>
        </authorList>
    </citation>
    <scope>NUCLEOTIDE SEQUENCE [LARGE SCALE GENOMIC DNA]</scope>
    <source>
        <strain evidence="1 2">NBRC 108923</strain>
    </source>
</reference>
<name>A0ABR7RU02_9PROT</name>
<organism evidence="1 2">
    <name type="scientific">Teichococcus aerophilus</name>
    <dbReference type="NCBI Taxonomy" id="1224513"/>
    <lineage>
        <taxon>Bacteria</taxon>
        <taxon>Pseudomonadati</taxon>
        <taxon>Pseudomonadota</taxon>
        <taxon>Alphaproteobacteria</taxon>
        <taxon>Acetobacterales</taxon>
        <taxon>Roseomonadaceae</taxon>
        <taxon>Roseomonas</taxon>
    </lineage>
</organism>
<dbReference type="PANTHER" id="PTHR38605:SF1">
    <property type="entry name" value="ATPASE"/>
    <property type="match status" value="1"/>
</dbReference>
<sequence>MLRLVSGITDEAERLLNETTLRVAITGLSRSGKTVFITSLIANLMAMGRGRQTLPALTAQLAANGTALRSVQLEPAGTQSLDWFDAADKLRDLAGTTPHWPPRTSDLASASLTLSLERSGPARILGARRVRLELLDYPGEWLLDLPLLDQDFAQWSAETIALLSTPPRLEVAKDFLDFIATLDAAAPADEAVARRGHRLYLTLLEQARDRFGLRWLQPGRFLRPGPRGESPMMWFFPLPGAGSAPSGSLRDLLARRFAAYRDDMRQNFFDPWFARFDRQVVLVDVLGALWAGQGAFEDSRHAVAQIAAAYDARSRSRWFGLSTLKRVGFVASKADHVPAAQRPALEALFASMMATPGEDRRTTTHRAIAALRCTEDATHDGLPVVLGVPLGEGRRRPFRPGHIPTTAPPAGDPFWSRPFFELPALRPPLIDPDGRDGLPNLGLDALLSWLLEDAL</sequence>
<dbReference type="PANTHER" id="PTHR38605">
    <property type="entry name" value="ATPASE-RELATED"/>
    <property type="match status" value="1"/>
</dbReference>
<accession>A0ABR7RU02</accession>
<dbReference type="InterPro" id="IPR007413">
    <property type="entry name" value="YcjX-like"/>
</dbReference>
<dbReference type="PIRSF" id="PIRSF019381">
    <property type="entry name" value="YcjX"/>
    <property type="match status" value="1"/>
</dbReference>
<evidence type="ECO:0000313" key="1">
    <source>
        <dbReference type="EMBL" id="MBC9210120.1"/>
    </source>
</evidence>
<comment type="caution">
    <text evidence="1">The sequence shown here is derived from an EMBL/GenBank/DDBJ whole genome shotgun (WGS) entry which is preliminary data.</text>
</comment>
<dbReference type="Pfam" id="PF04317">
    <property type="entry name" value="DUF463"/>
    <property type="match status" value="1"/>
</dbReference>
<gene>
    <name evidence="1" type="ORF">IBL26_25090</name>
</gene>